<dbReference type="Proteomes" id="UP000319263">
    <property type="component" value="Chromosome"/>
</dbReference>
<accession>A0A516Q0G8</accession>
<protein>
    <recommendedName>
        <fullName evidence="3">DUF559 domain-containing protein</fullName>
    </recommendedName>
</protein>
<dbReference type="KEGG" id="mik:FOE78_14305"/>
<dbReference type="EMBL" id="CP041692">
    <property type="protein sequence ID" value="QDP96933.1"/>
    <property type="molecule type" value="Genomic_DNA"/>
</dbReference>
<dbReference type="OrthoDB" id="3771067at2"/>
<evidence type="ECO:0008006" key="3">
    <source>
        <dbReference type="Google" id="ProtNLM"/>
    </source>
</evidence>
<proteinExistence type="predicted"/>
<evidence type="ECO:0000313" key="2">
    <source>
        <dbReference type="Proteomes" id="UP000319263"/>
    </source>
</evidence>
<evidence type="ECO:0000313" key="1">
    <source>
        <dbReference type="EMBL" id="QDP96933.1"/>
    </source>
</evidence>
<gene>
    <name evidence="1" type="ORF">FOE78_14305</name>
</gene>
<reference evidence="1 2" key="1">
    <citation type="submission" date="2019-07" db="EMBL/GenBank/DDBJ databases">
        <title>Microlunatus dokdonensis sp. nov. isolated from the rhizospheric soil of the wild plant Elymus tsukushiensis.</title>
        <authorList>
            <person name="Ghim S.-Y."/>
            <person name="Hwang Y.-J."/>
            <person name="Son J.-S."/>
            <person name="Shin J.-H."/>
        </authorList>
    </citation>
    <scope>NUCLEOTIDE SEQUENCE [LARGE SCALE GENOMIC DNA]</scope>
    <source>
        <strain evidence="1 2">KUDC0627</strain>
    </source>
</reference>
<sequence length="209" mass="23603">MERGGLRLTGAVRTAIDGARWADSLEEAVVFLDAMAAAKLITIDDLRAGLTEHRCRTGVGQAAEAVDHAEYGVRSPWETRLRACYRLEAGLPGPWINVPIFSTTQDFLGIADLFDPYAGLVSEFDGDGHRDRRQHHVDNVREERFESVNLTVVRTDSLDLNIITNPDRRPLVRRLRDGYRRGCARDPNRDEWTVVVPDWWRGRIPGAEV</sequence>
<keyword evidence="2" id="KW-1185">Reference proteome</keyword>
<dbReference type="RefSeq" id="WP_143986894.1">
    <property type="nucleotide sequence ID" value="NZ_CP041692.1"/>
</dbReference>
<organism evidence="1 2">
    <name type="scientific">Microlunatus elymi</name>
    <dbReference type="NCBI Taxonomy" id="2596828"/>
    <lineage>
        <taxon>Bacteria</taxon>
        <taxon>Bacillati</taxon>
        <taxon>Actinomycetota</taxon>
        <taxon>Actinomycetes</taxon>
        <taxon>Propionibacteriales</taxon>
        <taxon>Propionibacteriaceae</taxon>
        <taxon>Microlunatus</taxon>
    </lineage>
</organism>
<name>A0A516Q0G8_9ACTN</name>
<dbReference type="AlphaFoldDB" id="A0A516Q0G8"/>